<protein>
    <submittedName>
        <fullName evidence="2">Uncharacterized protein</fullName>
    </submittedName>
</protein>
<dbReference type="VEuPathDB" id="TriTrypDB:LpyrH10_09_2850"/>
<evidence type="ECO:0000313" key="2">
    <source>
        <dbReference type="EMBL" id="KPA80208.1"/>
    </source>
</evidence>
<feature type="region of interest" description="Disordered" evidence="1">
    <location>
        <begin position="178"/>
        <end position="199"/>
    </location>
</feature>
<reference evidence="2 3" key="1">
    <citation type="submission" date="2015-07" db="EMBL/GenBank/DDBJ databases">
        <title>High-quality genome of monoxenous trypanosomatid Leptomonas pyrrhocoris.</title>
        <authorList>
            <person name="Flegontov P."/>
            <person name="Butenko A."/>
            <person name="Firsov S."/>
            <person name="Vlcek C."/>
            <person name="Logacheva M.D."/>
            <person name="Field M."/>
            <person name="Filatov D."/>
            <person name="Flegontova O."/>
            <person name="Gerasimov E."/>
            <person name="Jackson A.P."/>
            <person name="Kelly S."/>
            <person name="Opperdoes F."/>
            <person name="O'Reilly A."/>
            <person name="Votypka J."/>
            <person name="Yurchenko V."/>
            <person name="Lukes J."/>
        </authorList>
    </citation>
    <scope>NUCLEOTIDE SEQUENCE [LARGE SCALE GENOMIC DNA]</scope>
    <source>
        <strain evidence="2">H10</strain>
    </source>
</reference>
<dbReference type="RefSeq" id="XP_015658646.1">
    <property type="nucleotide sequence ID" value="XM_015803130.1"/>
</dbReference>
<evidence type="ECO:0000313" key="3">
    <source>
        <dbReference type="Proteomes" id="UP000037923"/>
    </source>
</evidence>
<feature type="region of interest" description="Disordered" evidence="1">
    <location>
        <begin position="77"/>
        <end position="101"/>
    </location>
</feature>
<name>A0A0N0VFB0_LEPPY</name>
<comment type="caution">
    <text evidence="2">The sequence shown here is derived from an EMBL/GenBank/DDBJ whole genome shotgun (WGS) entry which is preliminary data.</text>
</comment>
<feature type="region of interest" description="Disordered" evidence="1">
    <location>
        <begin position="34"/>
        <end position="61"/>
    </location>
</feature>
<sequence length="199" mass="21890">MDSQTRSGFRASELQRFTFAPRTAESVACNGAASCPKAFDDVDDSQQTDRSFEMRGEDGERAQETITVRTTVPRTTCVTSSSPLSRREQRSAAVHVDPHRSRTVAAAAAAKEEEEKEAAAEPLTAENETWRHWGFRHTWNGFVMMLLGLYQVVQVGVRRQPADVETITNTTNAYMSAPPRADELEKKAGGLGSAETVPL</sequence>
<feature type="compositionally biased region" description="Basic and acidic residues" evidence="1">
    <location>
        <begin position="85"/>
        <end position="100"/>
    </location>
</feature>
<dbReference type="OMA" id="NETWGHW"/>
<gene>
    <name evidence="2" type="ORF">ABB37_05185</name>
</gene>
<dbReference type="RefSeq" id="XP_015658647.1">
    <property type="nucleotide sequence ID" value="XM_015803131.1"/>
</dbReference>
<feature type="compositionally biased region" description="Basic and acidic residues" evidence="1">
    <location>
        <begin position="50"/>
        <end position="61"/>
    </location>
</feature>
<evidence type="ECO:0000256" key="1">
    <source>
        <dbReference type="SAM" id="MobiDB-lite"/>
    </source>
</evidence>
<organism evidence="2 3">
    <name type="scientific">Leptomonas pyrrhocoris</name>
    <name type="common">Firebug parasite</name>
    <dbReference type="NCBI Taxonomy" id="157538"/>
    <lineage>
        <taxon>Eukaryota</taxon>
        <taxon>Discoba</taxon>
        <taxon>Euglenozoa</taxon>
        <taxon>Kinetoplastea</taxon>
        <taxon>Metakinetoplastina</taxon>
        <taxon>Trypanosomatida</taxon>
        <taxon>Trypanosomatidae</taxon>
        <taxon>Leishmaniinae</taxon>
        <taxon>Leptomonas</taxon>
    </lineage>
</organism>
<dbReference type="OrthoDB" id="266213at2759"/>
<proteinExistence type="predicted"/>
<keyword evidence="3" id="KW-1185">Reference proteome</keyword>
<accession>A0A0N0VFB0</accession>
<dbReference type="Proteomes" id="UP000037923">
    <property type="component" value="Unassembled WGS sequence"/>
</dbReference>
<dbReference type="GeneID" id="26905475"/>
<dbReference type="AlphaFoldDB" id="A0A0N0VFB0"/>
<dbReference type="EMBL" id="LGTL01000009">
    <property type="protein sequence ID" value="KPA80207.1"/>
    <property type="molecule type" value="Genomic_DNA"/>
</dbReference>
<dbReference type="EMBL" id="LGTL01000009">
    <property type="protein sequence ID" value="KPA80208.1"/>
    <property type="molecule type" value="Genomic_DNA"/>
</dbReference>